<dbReference type="PANTHER" id="PTHR12245:SF12">
    <property type="entry name" value="SPRY DOMAIN-CONTAINING SOCS BOX PROTEIN 3"/>
    <property type="match status" value="1"/>
</dbReference>
<dbReference type="OrthoDB" id="5951542at2759"/>
<dbReference type="InterPro" id="IPR043136">
    <property type="entry name" value="B30.2/SPRY_sf"/>
</dbReference>
<dbReference type="PROSITE" id="PS50188">
    <property type="entry name" value="B302_SPRY"/>
    <property type="match status" value="1"/>
</dbReference>
<dbReference type="PANTHER" id="PTHR12245">
    <property type="entry name" value="SPRY DOMAIN CONTAINING SOCS BOX PROTEIN"/>
    <property type="match status" value="1"/>
</dbReference>
<comment type="caution">
    <text evidence="2">The sequence shown here is derived from an EMBL/GenBank/DDBJ whole genome shotgun (WGS) entry which is preliminary data.</text>
</comment>
<dbReference type="AlphaFoldDB" id="A0A2A2KXA2"/>
<dbReference type="STRING" id="2018661.A0A2A2KXA2"/>
<dbReference type="Proteomes" id="UP000218231">
    <property type="component" value="Unassembled WGS sequence"/>
</dbReference>
<accession>A0A2A2KXA2</accession>
<gene>
    <name evidence="2" type="ORF">WR25_09552</name>
</gene>
<organism evidence="2 3">
    <name type="scientific">Diploscapter pachys</name>
    <dbReference type="NCBI Taxonomy" id="2018661"/>
    <lineage>
        <taxon>Eukaryota</taxon>
        <taxon>Metazoa</taxon>
        <taxon>Ecdysozoa</taxon>
        <taxon>Nematoda</taxon>
        <taxon>Chromadorea</taxon>
        <taxon>Rhabditida</taxon>
        <taxon>Rhabditina</taxon>
        <taxon>Rhabditomorpha</taxon>
        <taxon>Rhabditoidea</taxon>
        <taxon>Rhabditidae</taxon>
        <taxon>Diploscapter</taxon>
    </lineage>
</organism>
<dbReference type="InterPro" id="IPR001870">
    <property type="entry name" value="B30.2/SPRY"/>
</dbReference>
<dbReference type="Gene3D" id="2.60.120.920">
    <property type="match status" value="1"/>
</dbReference>
<keyword evidence="3" id="KW-1185">Reference proteome</keyword>
<protein>
    <recommendedName>
        <fullName evidence="1">B30.2/SPRY domain-containing protein</fullName>
    </recommendedName>
</protein>
<dbReference type="SUPFAM" id="SSF49899">
    <property type="entry name" value="Concanavalin A-like lectins/glucanases"/>
    <property type="match status" value="1"/>
</dbReference>
<dbReference type="InterPro" id="IPR013320">
    <property type="entry name" value="ConA-like_dom_sf"/>
</dbReference>
<evidence type="ECO:0000313" key="3">
    <source>
        <dbReference type="Proteomes" id="UP000218231"/>
    </source>
</evidence>
<proteinExistence type="predicted"/>
<dbReference type="GO" id="GO:0019005">
    <property type="term" value="C:SCF ubiquitin ligase complex"/>
    <property type="evidence" value="ECO:0007669"/>
    <property type="project" value="TreeGrafter"/>
</dbReference>
<dbReference type="Pfam" id="PF00622">
    <property type="entry name" value="SPRY"/>
    <property type="match status" value="1"/>
</dbReference>
<dbReference type="EMBL" id="LIAE01007551">
    <property type="protein sequence ID" value="PAV78497.1"/>
    <property type="molecule type" value="Genomic_DNA"/>
</dbReference>
<dbReference type="InterPro" id="IPR050672">
    <property type="entry name" value="FBXO45-Fsn/SPSB_families"/>
</dbReference>
<evidence type="ECO:0000313" key="2">
    <source>
        <dbReference type="EMBL" id="PAV78497.1"/>
    </source>
</evidence>
<evidence type="ECO:0000259" key="1">
    <source>
        <dbReference type="PROSITE" id="PS50188"/>
    </source>
</evidence>
<reference evidence="2 3" key="1">
    <citation type="journal article" date="2017" name="Curr. Biol.">
        <title>Genome architecture and evolution of a unichromosomal asexual nematode.</title>
        <authorList>
            <person name="Fradin H."/>
            <person name="Zegar C."/>
            <person name="Gutwein M."/>
            <person name="Lucas J."/>
            <person name="Kovtun M."/>
            <person name="Corcoran D."/>
            <person name="Baugh L.R."/>
            <person name="Kiontke K."/>
            <person name="Gunsalus K."/>
            <person name="Fitch D.H."/>
            <person name="Piano F."/>
        </authorList>
    </citation>
    <scope>NUCLEOTIDE SEQUENCE [LARGE SCALE GENOMIC DNA]</scope>
    <source>
        <strain evidence="2">PF1309</strain>
    </source>
</reference>
<feature type="domain" description="B30.2/SPRY" evidence="1">
    <location>
        <begin position="1"/>
        <end position="193"/>
    </location>
</feature>
<name>A0A2A2KXA2_9BILA</name>
<sequence>MQRYFDEEEIRLREQISELLADEWSWVKDPHNYEVVVHQRRAFFHPVYAFGTAAVKGEKKLTGNTVAYWEIDIRQQLYGTSLMFGIGTLKADNLARCTFIDLIGKDEHSYGITHLGTAIHAGVSIKIGKKLHPSRCIIGLLFDGPRKTLTYFENGKFLCTPFTEIDTSRDYYPMVASTAQQSQFYVMNQKTIHIVRPLADLALSKLADTLPPQATISLPLPKNLINQLLHINRKRKRPFSDLPPGYQKSNKNTVAYADTLRPIIEIICDQVKR</sequence>
<dbReference type="SMART" id="SM00449">
    <property type="entry name" value="SPRY"/>
    <property type="match status" value="1"/>
</dbReference>
<dbReference type="InterPro" id="IPR003877">
    <property type="entry name" value="SPRY_dom"/>
</dbReference>
<dbReference type="GO" id="GO:0043161">
    <property type="term" value="P:proteasome-mediated ubiquitin-dependent protein catabolic process"/>
    <property type="evidence" value="ECO:0007669"/>
    <property type="project" value="TreeGrafter"/>
</dbReference>